<evidence type="ECO:0000313" key="2">
    <source>
        <dbReference type="EMBL" id="CAD7673480.1"/>
    </source>
</evidence>
<organism evidence="2 3">
    <name type="scientific">Nyctereutes procyonoides</name>
    <name type="common">Raccoon dog</name>
    <name type="synonym">Canis procyonoides</name>
    <dbReference type="NCBI Taxonomy" id="34880"/>
    <lineage>
        <taxon>Eukaryota</taxon>
        <taxon>Metazoa</taxon>
        <taxon>Chordata</taxon>
        <taxon>Craniata</taxon>
        <taxon>Vertebrata</taxon>
        <taxon>Euteleostomi</taxon>
        <taxon>Mammalia</taxon>
        <taxon>Eutheria</taxon>
        <taxon>Laurasiatheria</taxon>
        <taxon>Carnivora</taxon>
        <taxon>Caniformia</taxon>
        <taxon>Canidae</taxon>
        <taxon>Nyctereutes</taxon>
    </lineage>
</organism>
<evidence type="ECO:0000256" key="1">
    <source>
        <dbReference type="SAM" id="MobiDB-lite"/>
    </source>
</evidence>
<dbReference type="AlphaFoldDB" id="A0A811Y7C9"/>
<dbReference type="Proteomes" id="UP000645828">
    <property type="component" value="Unassembled WGS sequence"/>
</dbReference>
<evidence type="ECO:0000313" key="3">
    <source>
        <dbReference type="Proteomes" id="UP000645828"/>
    </source>
</evidence>
<proteinExistence type="predicted"/>
<name>A0A811Y7C9_NYCPR</name>
<comment type="caution">
    <text evidence="2">The sequence shown here is derived from an EMBL/GenBank/DDBJ whole genome shotgun (WGS) entry which is preliminary data.</text>
</comment>
<dbReference type="InterPro" id="IPR037691">
    <property type="entry name" value="C11orf98"/>
</dbReference>
<dbReference type="PANTHER" id="PTHR14554">
    <property type="entry name" value="GENE, 49416-RELATED"/>
    <property type="match status" value="1"/>
</dbReference>
<sequence length="101" mass="11464">MGPPGGKINQPRTERLKHRVVGAVIDEGLITRHHLKKRKRRKLLQQIRLAQKEKAAMEVEAPTRPVRTSGPQPKQQKKTKAPQGIDMEDLGDERGISHPFH</sequence>
<dbReference type="Pfam" id="PF17719">
    <property type="entry name" value="DUF5564"/>
    <property type="match status" value="1"/>
</dbReference>
<gene>
    <name evidence="2" type="ORF">NYPRO_LOCUS6275</name>
</gene>
<feature type="compositionally biased region" description="Basic and acidic residues" evidence="1">
    <location>
        <begin position="92"/>
        <end position="101"/>
    </location>
</feature>
<feature type="region of interest" description="Disordered" evidence="1">
    <location>
        <begin position="52"/>
        <end position="101"/>
    </location>
</feature>
<dbReference type="EMBL" id="CAJHUB010000671">
    <property type="protein sequence ID" value="CAD7673480.1"/>
    <property type="molecule type" value="Genomic_DNA"/>
</dbReference>
<dbReference type="PANTHER" id="PTHR14554:SF1">
    <property type="entry name" value="CHROMOSOME 11 OPEN READING FRAME 98"/>
    <property type="match status" value="1"/>
</dbReference>
<accession>A0A811Y7C9</accession>
<protein>
    <submittedName>
        <fullName evidence="2">(raccoon dog) hypothetical protein</fullName>
    </submittedName>
</protein>
<keyword evidence="3" id="KW-1185">Reference proteome</keyword>
<reference evidence="2" key="1">
    <citation type="submission" date="2020-12" db="EMBL/GenBank/DDBJ databases">
        <authorList>
            <consortium name="Molecular Ecology Group"/>
        </authorList>
    </citation>
    <scope>NUCLEOTIDE SEQUENCE</scope>
    <source>
        <strain evidence="2">TBG_1078</strain>
    </source>
</reference>